<dbReference type="AlphaFoldDB" id="A0AAV0XSE3"/>
<accession>A0AAV0XSE3</accession>
<gene>
    <name evidence="1" type="ORF">MEUPH1_LOCUS25535</name>
</gene>
<comment type="caution">
    <text evidence="1">The sequence shown here is derived from an EMBL/GenBank/DDBJ whole genome shotgun (WGS) entry which is preliminary data.</text>
</comment>
<evidence type="ECO:0000313" key="1">
    <source>
        <dbReference type="EMBL" id="CAI6371539.1"/>
    </source>
</evidence>
<reference evidence="1 2" key="1">
    <citation type="submission" date="2023-01" db="EMBL/GenBank/DDBJ databases">
        <authorList>
            <person name="Whitehead M."/>
        </authorList>
    </citation>
    <scope>NUCLEOTIDE SEQUENCE [LARGE SCALE GENOMIC DNA]</scope>
</reference>
<protein>
    <submittedName>
        <fullName evidence="1">Uncharacterized protein</fullName>
    </submittedName>
</protein>
<proteinExistence type="predicted"/>
<sequence>MLKTHFGTTQTLLETLEKRIPTDSPASIEMVNRSKEPNGRFIGPYSRTNSSVVLEAWQDHRSTSRTRCCRQGSHRQDCNRASQTSNSQTLFFVNMLNESGKAGSMFTHTVAKIITHTTALPSTSSLSCLSEK</sequence>
<dbReference type="Proteomes" id="UP001160148">
    <property type="component" value="Unassembled WGS sequence"/>
</dbReference>
<organism evidence="1 2">
    <name type="scientific">Macrosiphum euphorbiae</name>
    <name type="common">potato aphid</name>
    <dbReference type="NCBI Taxonomy" id="13131"/>
    <lineage>
        <taxon>Eukaryota</taxon>
        <taxon>Metazoa</taxon>
        <taxon>Ecdysozoa</taxon>
        <taxon>Arthropoda</taxon>
        <taxon>Hexapoda</taxon>
        <taxon>Insecta</taxon>
        <taxon>Pterygota</taxon>
        <taxon>Neoptera</taxon>
        <taxon>Paraneoptera</taxon>
        <taxon>Hemiptera</taxon>
        <taxon>Sternorrhyncha</taxon>
        <taxon>Aphidomorpha</taxon>
        <taxon>Aphidoidea</taxon>
        <taxon>Aphididae</taxon>
        <taxon>Macrosiphini</taxon>
        <taxon>Macrosiphum</taxon>
    </lineage>
</organism>
<keyword evidence="2" id="KW-1185">Reference proteome</keyword>
<name>A0AAV0XSE3_9HEMI</name>
<dbReference type="EMBL" id="CARXXK010001012">
    <property type="protein sequence ID" value="CAI6371539.1"/>
    <property type="molecule type" value="Genomic_DNA"/>
</dbReference>
<evidence type="ECO:0000313" key="2">
    <source>
        <dbReference type="Proteomes" id="UP001160148"/>
    </source>
</evidence>